<comment type="similarity">
    <text evidence="6">Belongs to the peptidase M24A family. Methionine aminopeptidase type 1 subfamily.</text>
</comment>
<dbReference type="InterPro" id="IPR000994">
    <property type="entry name" value="Pept_M24"/>
</dbReference>
<feature type="binding site" evidence="6">
    <location>
        <position position="201"/>
    </location>
    <ligand>
        <name>a divalent metal cation</name>
        <dbReference type="ChEBI" id="CHEBI:60240"/>
        <label>2</label>
        <note>catalytic</note>
    </ligand>
</feature>
<keyword evidence="4 6" id="KW-0479">Metal-binding</keyword>
<feature type="domain" description="Peptidase M24" evidence="8">
    <location>
        <begin position="12"/>
        <end position="239"/>
    </location>
</feature>
<sequence>MVTLRSKDEVDKIRHSAQIVAGTLQLLKSMGAPGVDTGDMDKKAEEFIRDNGGEPSFLGYHGFPASTCISINEEVVHGIPGRRIIQEGDIVGVDVGVYKNGYHGDAALSFPIGEVSERAKELLKVTEESLLKGIEAFRPGNTLGDVGHAVQSHGEKHGFGIVRSLVGHGIGTEMHEDPQVPNYGKPGSGLKLRAGMVCAIEPMLTVGDHDVKTLSDHWTIVTRDGSLACHFEHTVALTENGPEILSVVPTGEKVSAD</sequence>
<dbReference type="GO" id="GO:0046872">
    <property type="term" value="F:metal ion binding"/>
    <property type="evidence" value="ECO:0007669"/>
    <property type="project" value="UniProtKB-UniRule"/>
</dbReference>
<comment type="catalytic activity">
    <reaction evidence="6 7">
        <text>Release of N-terminal amino acids, preferentially methionine, from peptides and arylamides.</text>
        <dbReference type="EC" id="3.4.11.18"/>
    </reaction>
</comment>
<dbReference type="PRINTS" id="PR00599">
    <property type="entry name" value="MAPEPTIDASE"/>
</dbReference>
<comment type="cofactor">
    <cofactor evidence="6">
        <name>Co(2+)</name>
        <dbReference type="ChEBI" id="CHEBI:48828"/>
    </cofactor>
    <cofactor evidence="6">
        <name>Zn(2+)</name>
        <dbReference type="ChEBI" id="CHEBI:29105"/>
    </cofactor>
    <cofactor evidence="6">
        <name>Mn(2+)</name>
        <dbReference type="ChEBI" id="CHEBI:29035"/>
    </cofactor>
    <cofactor evidence="6">
        <name>Fe(2+)</name>
        <dbReference type="ChEBI" id="CHEBI:29033"/>
    </cofactor>
    <text evidence="6">Binds 2 divalent metal cations per subunit. Has a high-affinity and a low affinity metal-binding site. The true nature of the physiological cofactor is under debate. The enzyme is active with cobalt, zinc, manganese or divalent iron ions. Most likely, methionine aminopeptidases function as mononuclear Fe(2+)-metalloproteases under physiological conditions, and the catalytically relevant metal-binding site has been assigned to the histidine-containing high-affinity site.</text>
</comment>
<organism evidence="9 10">
    <name type="scientific">Eiseniibacteriota bacterium</name>
    <dbReference type="NCBI Taxonomy" id="2212470"/>
    <lineage>
        <taxon>Bacteria</taxon>
        <taxon>Candidatus Eiseniibacteriota</taxon>
    </lineage>
</organism>
<dbReference type="SUPFAM" id="SSF55920">
    <property type="entry name" value="Creatinase/aminopeptidase"/>
    <property type="match status" value="1"/>
</dbReference>
<dbReference type="EMBL" id="JABDJR010000003">
    <property type="protein sequence ID" value="NNF05148.1"/>
    <property type="molecule type" value="Genomic_DNA"/>
</dbReference>
<comment type="subunit">
    <text evidence="6">Monomer.</text>
</comment>
<keyword evidence="2 6" id="KW-0031">Aminopeptidase</keyword>
<feature type="binding site" evidence="6">
    <location>
        <position position="232"/>
    </location>
    <ligand>
        <name>a divalent metal cation</name>
        <dbReference type="ChEBI" id="CHEBI:60240"/>
        <label>2</label>
        <note>catalytic</note>
    </ligand>
</feature>
<dbReference type="HAMAP" id="MF_01974">
    <property type="entry name" value="MetAP_1"/>
    <property type="match status" value="1"/>
</dbReference>
<dbReference type="EC" id="3.4.11.18" evidence="6 7"/>
<dbReference type="Gene3D" id="3.90.230.10">
    <property type="entry name" value="Creatinase/methionine aminopeptidase superfamily"/>
    <property type="match status" value="1"/>
</dbReference>
<dbReference type="Proteomes" id="UP000547674">
    <property type="component" value="Unassembled WGS sequence"/>
</dbReference>
<proteinExistence type="inferred from homology"/>
<dbReference type="PANTHER" id="PTHR43330">
    <property type="entry name" value="METHIONINE AMINOPEPTIDASE"/>
    <property type="match status" value="1"/>
</dbReference>
<evidence type="ECO:0000256" key="1">
    <source>
        <dbReference type="ARBA" id="ARBA00002521"/>
    </source>
</evidence>
<dbReference type="PANTHER" id="PTHR43330:SF27">
    <property type="entry name" value="METHIONINE AMINOPEPTIDASE"/>
    <property type="match status" value="1"/>
</dbReference>
<dbReference type="GO" id="GO:0006508">
    <property type="term" value="P:proteolysis"/>
    <property type="evidence" value="ECO:0007669"/>
    <property type="project" value="UniProtKB-KW"/>
</dbReference>
<evidence type="ECO:0000313" key="9">
    <source>
        <dbReference type="EMBL" id="NNF05148.1"/>
    </source>
</evidence>
<dbReference type="InterPro" id="IPR002467">
    <property type="entry name" value="Pept_M24A_MAP1"/>
</dbReference>
<feature type="binding site" evidence="6">
    <location>
        <position position="105"/>
    </location>
    <ligand>
        <name>a divalent metal cation</name>
        <dbReference type="ChEBI" id="CHEBI:60240"/>
        <label>1</label>
    </ligand>
</feature>
<keyword evidence="5 6" id="KW-0378">Hydrolase</keyword>
<keyword evidence="3 6" id="KW-0645">Protease</keyword>
<reference evidence="9 10" key="1">
    <citation type="submission" date="2020-03" db="EMBL/GenBank/DDBJ databases">
        <title>Metabolic flexibility allows generalist bacteria to become dominant in a frequently disturbed ecosystem.</title>
        <authorList>
            <person name="Chen Y.-J."/>
            <person name="Leung P.M."/>
            <person name="Bay S.K."/>
            <person name="Hugenholtz P."/>
            <person name="Kessler A.J."/>
            <person name="Shelley G."/>
            <person name="Waite D.W."/>
            <person name="Cook P.L."/>
            <person name="Greening C."/>
        </authorList>
    </citation>
    <scope>NUCLEOTIDE SEQUENCE [LARGE SCALE GENOMIC DNA]</scope>
    <source>
        <strain evidence="9">SS_bin_28</strain>
    </source>
</reference>
<accession>A0A7Y2E4Q0</accession>
<evidence type="ECO:0000256" key="2">
    <source>
        <dbReference type="ARBA" id="ARBA00022438"/>
    </source>
</evidence>
<feature type="binding site" evidence="6">
    <location>
        <position position="232"/>
    </location>
    <ligand>
        <name>a divalent metal cation</name>
        <dbReference type="ChEBI" id="CHEBI:60240"/>
        <label>1</label>
    </ligand>
</feature>
<protein>
    <recommendedName>
        <fullName evidence="6 7">Methionine aminopeptidase</fullName>
        <shortName evidence="6">MAP</shortName>
        <shortName evidence="6">MetAP</shortName>
        <ecNumber evidence="6 7">3.4.11.18</ecNumber>
    </recommendedName>
    <alternativeName>
        <fullName evidence="6">Peptidase M</fullName>
    </alternativeName>
</protein>
<evidence type="ECO:0000256" key="5">
    <source>
        <dbReference type="ARBA" id="ARBA00022801"/>
    </source>
</evidence>
<dbReference type="InterPro" id="IPR036005">
    <property type="entry name" value="Creatinase/aminopeptidase-like"/>
</dbReference>
<feature type="binding site" evidence="6">
    <location>
        <position position="77"/>
    </location>
    <ligand>
        <name>substrate</name>
    </ligand>
</feature>
<feature type="binding site" evidence="6">
    <location>
        <position position="168"/>
    </location>
    <ligand>
        <name>a divalent metal cation</name>
        <dbReference type="ChEBI" id="CHEBI:60240"/>
        <label>2</label>
        <note>catalytic</note>
    </ligand>
</feature>
<feature type="binding site" evidence="6">
    <location>
        <position position="94"/>
    </location>
    <ligand>
        <name>a divalent metal cation</name>
        <dbReference type="ChEBI" id="CHEBI:60240"/>
        <label>1</label>
    </ligand>
</feature>
<evidence type="ECO:0000256" key="7">
    <source>
        <dbReference type="RuleBase" id="RU003653"/>
    </source>
</evidence>
<comment type="function">
    <text evidence="1 6">Removes the N-terminal methionine from nascent proteins. The N-terminal methionine is often cleaved when the second residue in the primary sequence is small and uncharged (Met-Ala-, Cys, Gly, Pro, Ser, Thr, or Val). Requires deformylation of the N(alpha)-formylated initiator methionine before it can be hydrolyzed.</text>
</comment>
<evidence type="ECO:0000259" key="8">
    <source>
        <dbReference type="Pfam" id="PF00557"/>
    </source>
</evidence>
<evidence type="ECO:0000256" key="4">
    <source>
        <dbReference type="ARBA" id="ARBA00022723"/>
    </source>
</evidence>
<dbReference type="InterPro" id="IPR001714">
    <property type="entry name" value="Pept_M24_MAP"/>
</dbReference>
<evidence type="ECO:0000313" key="10">
    <source>
        <dbReference type="Proteomes" id="UP000547674"/>
    </source>
</evidence>
<dbReference type="CDD" id="cd01086">
    <property type="entry name" value="MetAP1"/>
    <property type="match status" value="1"/>
</dbReference>
<dbReference type="GO" id="GO:0004239">
    <property type="term" value="F:initiator methionyl aminopeptidase activity"/>
    <property type="evidence" value="ECO:0007669"/>
    <property type="project" value="UniProtKB-UniRule"/>
</dbReference>
<name>A0A7Y2E4Q0_UNCEI</name>
<evidence type="ECO:0000256" key="6">
    <source>
        <dbReference type="HAMAP-Rule" id="MF_01974"/>
    </source>
</evidence>
<dbReference type="GO" id="GO:0005829">
    <property type="term" value="C:cytosol"/>
    <property type="evidence" value="ECO:0007669"/>
    <property type="project" value="TreeGrafter"/>
</dbReference>
<dbReference type="NCBIfam" id="TIGR00500">
    <property type="entry name" value="met_pdase_I"/>
    <property type="match status" value="1"/>
</dbReference>
<comment type="caution">
    <text evidence="9">The sequence shown here is derived from an EMBL/GenBank/DDBJ whole genome shotgun (WGS) entry which is preliminary data.</text>
</comment>
<dbReference type="GO" id="GO:0070006">
    <property type="term" value="F:metalloaminopeptidase activity"/>
    <property type="evidence" value="ECO:0007669"/>
    <property type="project" value="UniProtKB-UniRule"/>
</dbReference>
<feature type="binding site" evidence="6">
    <location>
        <position position="175"/>
    </location>
    <ligand>
        <name>substrate</name>
    </ligand>
</feature>
<gene>
    <name evidence="6 9" type="primary">map</name>
    <name evidence="9" type="ORF">HKN21_00170</name>
</gene>
<feature type="binding site" evidence="6">
    <location>
        <position position="105"/>
    </location>
    <ligand>
        <name>a divalent metal cation</name>
        <dbReference type="ChEBI" id="CHEBI:60240"/>
        <label>2</label>
        <note>catalytic</note>
    </ligand>
</feature>
<dbReference type="Pfam" id="PF00557">
    <property type="entry name" value="Peptidase_M24"/>
    <property type="match status" value="1"/>
</dbReference>
<dbReference type="AlphaFoldDB" id="A0A7Y2E4Q0"/>
<evidence type="ECO:0000256" key="3">
    <source>
        <dbReference type="ARBA" id="ARBA00022670"/>
    </source>
</evidence>